<feature type="compositionally biased region" description="Basic and acidic residues" evidence="1">
    <location>
        <begin position="20"/>
        <end position="32"/>
    </location>
</feature>
<dbReference type="GeneID" id="87906595"/>
<proteinExistence type="predicted"/>
<keyword evidence="3" id="KW-1185">Reference proteome</keyword>
<feature type="compositionally biased region" description="Basic and acidic residues" evidence="1">
    <location>
        <begin position="53"/>
        <end position="65"/>
    </location>
</feature>
<feature type="compositionally biased region" description="Polar residues" evidence="1">
    <location>
        <begin position="467"/>
        <end position="493"/>
    </location>
</feature>
<feature type="compositionally biased region" description="Polar residues" evidence="1">
    <location>
        <begin position="202"/>
        <end position="213"/>
    </location>
</feature>
<feature type="region of interest" description="Disordered" evidence="1">
    <location>
        <begin position="328"/>
        <end position="363"/>
    </location>
</feature>
<evidence type="ECO:0000313" key="2">
    <source>
        <dbReference type="EMBL" id="KAK4660849.1"/>
    </source>
</evidence>
<dbReference type="Proteomes" id="UP001323405">
    <property type="component" value="Unassembled WGS sequence"/>
</dbReference>
<dbReference type="RefSeq" id="XP_062749819.1">
    <property type="nucleotide sequence ID" value="XM_062886688.1"/>
</dbReference>
<sequence>MVASWFSSVTLCCGAEDKEEDRPSTAERKIVVLRDQPAPIQAPTAGPQWPSEKTYERTLERERDHSRGRRYSRDNASMRNWFSKPASSSTSSSTRRLQISGPTNFRHLTAESFQYPTPTPPPAPRQRVRSFRPLELSIYAPKNRLTPILPHLERGENFITPPPRAHTANSSRWDASSTTTVGAPERSYSVMSFHIPRKHVRQSSAGSDVSTVMTAPRIPPKSRARASTAPNTERIVARIASALVEKERLQAEINSVVERQSIYLGSRPSTAIDPKDLYPLPSIPAMPAAAPSFAERLSTDRPSTAPANTGTNLYTQRKTMELAQAAFNSHPPHTPYSPSRYDDEEVTDNNNNNNNNNNQTDYSYLDRPLAPPLPLILRPPLRKKKSFSRVSSWLFNPDEQHNFQKPATREGSIDESTLVTTSPRPIKETDGFYQCVAPPEGLPRTSMETSSSVYTYETTSEEEDTKTAPTTNWSPGSSPRVKQTQTPKQTPPLSQRVRFAVEDIEEKEAKSRTFQPSPPPPKMKMEKGIAPAVGLGVPMGMEGHRPLSVGVAF</sequence>
<feature type="compositionally biased region" description="Low complexity" evidence="1">
    <location>
        <begin position="445"/>
        <end position="458"/>
    </location>
</feature>
<feature type="region of interest" description="Disordered" evidence="1">
    <location>
        <begin position="16"/>
        <end position="97"/>
    </location>
</feature>
<feature type="compositionally biased region" description="Low complexity" evidence="1">
    <location>
        <begin position="349"/>
        <end position="358"/>
    </location>
</feature>
<feature type="region of interest" description="Disordered" evidence="1">
    <location>
        <begin position="199"/>
        <end position="230"/>
    </location>
</feature>
<evidence type="ECO:0000313" key="3">
    <source>
        <dbReference type="Proteomes" id="UP001323405"/>
    </source>
</evidence>
<evidence type="ECO:0000256" key="1">
    <source>
        <dbReference type="SAM" id="MobiDB-lite"/>
    </source>
</evidence>
<organism evidence="2 3">
    <name type="scientific">Podospora pseudocomata</name>
    <dbReference type="NCBI Taxonomy" id="2093779"/>
    <lineage>
        <taxon>Eukaryota</taxon>
        <taxon>Fungi</taxon>
        <taxon>Dikarya</taxon>
        <taxon>Ascomycota</taxon>
        <taxon>Pezizomycotina</taxon>
        <taxon>Sordariomycetes</taxon>
        <taxon>Sordariomycetidae</taxon>
        <taxon>Sordariales</taxon>
        <taxon>Podosporaceae</taxon>
        <taxon>Podospora</taxon>
    </lineage>
</organism>
<comment type="caution">
    <text evidence="2">The sequence shown here is derived from an EMBL/GenBank/DDBJ whole genome shotgun (WGS) entry which is preliminary data.</text>
</comment>
<feature type="region of interest" description="Disordered" evidence="1">
    <location>
        <begin position="422"/>
        <end position="493"/>
    </location>
</feature>
<feature type="compositionally biased region" description="Polar residues" evidence="1">
    <location>
        <begin position="167"/>
        <end position="180"/>
    </location>
</feature>
<dbReference type="EMBL" id="JAFFHA010000001">
    <property type="protein sequence ID" value="KAK4660849.1"/>
    <property type="molecule type" value="Genomic_DNA"/>
</dbReference>
<gene>
    <name evidence="2" type="ORF">QC762_122700</name>
</gene>
<feature type="region of interest" description="Disordered" evidence="1">
    <location>
        <begin position="506"/>
        <end position="526"/>
    </location>
</feature>
<protein>
    <submittedName>
        <fullName evidence="2">Uncharacterized protein</fullName>
    </submittedName>
</protein>
<feature type="region of interest" description="Disordered" evidence="1">
    <location>
        <begin position="160"/>
        <end position="180"/>
    </location>
</feature>
<accession>A0ABR0GZ12</accession>
<name>A0ABR0GZ12_9PEZI</name>
<reference evidence="2 3" key="1">
    <citation type="journal article" date="2023" name="bioRxiv">
        <title>High-quality genome assemblies of four members of thePodospora anserinaspecies complex.</title>
        <authorList>
            <person name="Ament-Velasquez S.L."/>
            <person name="Vogan A.A."/>
            <person name="Wallerman O."/>
            <person name="Hartmann F."/>
            <person name="Gautier V."/>
            <person name="Silar P."/>
            <person name="Giraud T."/>
            <person name="Johannesson H."/>
        </authorList>
    </citation>
    <scope>NUCLEOTIDE SEQUENCE [LARGE SCALE GENOMIC DNA]</scope>
    <source>
        <strain evidence="2 3">CBS 415.72m</strain>
    </source>
</reference>